<name>A0ABV2P0Q5_9MICC</name>
<organism evidence="1 2">
    <name type="scientific">Arthrobacter bambusae</name>
    <dbReference type="NCBI Taxonomy" id="1338426"/>
    <lineage>
        <taxon>Bacteria</taxon>
        <taxon>Bacillati</taxon>
        <taxon>Actinomycetota</taxon>
        <taxon>Actinomycetes</taxon>
        <taxon>Micrococcales</taxon>
        <taxon>Micrococcaceae</taxon>
        <taxon>Arthrobacter</taxon>
    </lineage>
</organism>
<reference evidence="1 2" key="1">
    <citation type="submission" date="2024-06" db="EMBL/GenBank/DDBJ databases">
        <title>Sorghum-associated microbial communities from plants grown in Nebraska, USA.</title>
        <authorList>
            <person name="Schachtman D."/>
        </authorList>
    </citation>
    <scope>NUCLEOTIDE SEQUENCE [LARGE SCALE GENOMIC DNA]</scope>
    <source>
        <strain evidence="1 2">3552</strain>
    </source>
</reference>
<proteinExistence type="predicted"/>
<accession>A0ABV2P0Q5</accession>
<dbReference type="Proteomes" id="UP001549307">
    <property type="component" value="Unassembled WGS sequence"/>
</dbReference>
<gene>
    <name evidence="1" type="ORF">ABIE37_000097</name>
</gene>
<comment type="caution">
    <text evidence="1">The sequence shown here is derived from an EMBL/GenBank/DDBJ whole genome shotgun (WGS) entry which is preliminary data.</text>
</comment>
<protein>
    <submittedName>
        <fullName evidence="1">Uncharacterized protein</fullName>
    </submittedName>
</protein>
<sequence length="60" mass="6734">MKSQIGTFVCMTSCHETVQAVPALASMGRLSKSRELLCSTLGIRLCSPWIYVQICQMYVY</sequence>
<keyword evidence="2" id="KW-1185">Reference proteome</keyword>
<evidence type="ECO:0000313" key="1">
    <source>
        <dbReference type="EMBL" id="MET4538342.1"/>
    </source>
</evidence>
<evidence type="ECO:0000313" key="2">
    <source>
        <dbReference type="Proteomes" id="UP001549307"/>
    </source>
</evidence>
<dbReference type="EMBL" id="JBEPSN010000001">
    <property type="protein sequence ID" value="MET4538342.1"/>
    <property type="molecule type" value="Genomic_DNA"/>
</dbReference>